<proteinExistence type="predicted"/>
<evidence type="ECO:0000313" key="1">
    <source>
        <dbReference type="EMBL" id="KAL0434920.1"/>
    </source>
</evidence>
<name>A0AAW2VZE0_SESRA</name>
<reference evidence="1" key="2">
    <citation type="journal article" date="2024" name="Plant">
        <title>Genomic evolution and insights into agronomic trait innovations of Sesamum species.</title>
        <authorList>
            <person name="Miao H."/>
            <person name="Wang L."/>
            <person name="Qu L."/>
            <person name="Liu H."/>
            <person name="Sun Y."/>
            <person name="Le M."/>
            <person name="Wang Q."/>
            <person name="Wei S."/>
            <person name="Zheng Y."/>
            <person name="Lin W."/>
            <person name="Duan Y."/>
            <person name="Cao H."/>
            <person name="Xiong S."/>
            <person name="Wang X."/>
            <person name="Wei L."/>
            <person name="Li C."/>
            <person name="Ma Q."/>
            <person name="Ju M."/>
            <person name="Zhao R."/>
            <person name="Li G."/>
            <person name="Mu C."/>
            <person name="Tian Q."/>
            <person name="Mei H."/>
            <person name="Zhang T."/>
            <person name="Gao T."/>
            <person name="Zhang H."/>
        </authorList>
    </citation>
    <scope>NUCLEOTIDE SEQUENCE</scope>
    <source>
        <strain evidence="1">G02</strain>
    </source>
</reference>
<dbReference type="SUPFAM" id="SSF56219">
    <property type="entry name" value="DNase I-like"/>
    <property type="match status" value="1"/>
</dbReference>
<organism evidence="1">
    <name type="scientific">Sesamum radiatum</name>
    <name type="common">Black benniseed</name>
    <dbReference type="NCBI Taxonomy" id="300843"/>
    <lineage>
        <taxon>Eukaryota</taxon>
        <taxon>Viridiplantae</taxon>
        <taxon>Streptophyta</taxon>
        <taxon>Embryophyta</taxon>
        <taxon>Tracheophyta</taxon>
        <taxon>Spermatophyta</taxon>
        <taxon>Magnoliopsida</taxon>
        <taxon>eudicotyledons</taxon>
        <taxon>Gunneridae</taxon>
        <taxon>Pentapetalae</taxon>
        <taxon>asterids</taxon>
        <taxon>lamiids</taxon>
        <taxon>Lamiales</taxon>
        <taxon>Pedaliaceae</taxon>
        <taxon>Sesamum</taxon>
    </lineage>
</organism>
<accession>A0AAW2VZE0</accession>
<sequence>MAVALVGDYKDDQGRGVGYFSSLGMMGTRYMGRRGDCIWWTKILILYWWTLVGNPIGSHESLSLKLSGIWLPLDSSDIVGAYKASQVARRKEGWNLLKRLSQVSVRPWLCAGDYNEILEQHEKEGALPRVYQQIWKFRECLQDSRLQDLDFKGNIFTLCNHSEDPHTFRTCLD</sequence>
<dbReference type="EMBL" id="JACGWJ010000002">
    <property type="protein sequence ID" value="KAL0434920.1"/>
    <property type="molecule type" value="Genomic_DNA"/>
</dbReference>
<comment type="caution">
    <text evidence="1">The sequence shown here is derived from an EMBL/GenBank/DDBJ whole genome shotgun (WGS) entry which is preliminary data.</text>
</comment>
<protein>
    <recommendedName>
        <fullName evidence="2">Reverse transcriptase</fullName>
    </recommendedName>
</protein>
<dbReference type="InterPro" id="IPR036691">
    <property type="entry name" value="Endo/exonu/phosph_ase_sf"/>
</dbReference>
<gene>
    <name evidence="1" type="ORF">Sradi_0199900</name>
</gene>
<dbReference type="AlphaFoldDB" id="A0AAW2VZE0"/>
<reference evidence="1" key="1">
    <citation type="submission" date="2020-06" db="EMBL/GenBank/DDBJ databases">
        <authorList>
            <person name="Li T."/>
            <person name="Hu X."/>
            <person name="Zhang T."/>
            <person name="Song X."/>
            <person name="Zhang H."/>
            <person name="Dai N."/>
            <person name="Sheng W."/>
            <person name="Hou X."/>
            <person name="Wei L."/>
        </authorList>
    </citation>
    <scope>NUCLEOTIDE SEQUENCE</scope>
    <source>
        <strain evidence="1">G02</strain>
        <tissue evidence="1">Leaf</tissue>
    </source>
</reference>
<evidence type="ECO:0008006" key="2">
    <source>
        <dbReference type="Google" id="ProtNLM"/>
    </source>
</evidence>